<accession>A0A7W7SKJ9</accession>
<sequence length="78" mass="8995">MCSCALRKEAARGDRANNLLLILEDQHGCTRHQAIERLRHLTHERFARFLRLETHSPDFDDILGPLPDLTRRPVARPG</sequence>
<dbReference type="SUPFAM" id="SSF48576">
    <property type="entry name" value="Terpenoid synthases"/>
    <property type="match status" value="1"/>
</dbReference>
<name>A0A7W7SKJ9_9ACTN</name>
<evidence type="ECO:0000313" key="2">
    <source>
        <dbReference type="Proteomes" id="UP000573327"/>
    </source>
</evidence>
<dbReference type="Gene3D" id="1.10.600.10">
    <property type="entry name" value="Farnesyl Diphosphate Synthase"/>
    <property type="match status" value="1"/>
</dbReference>
<dbReference type="EMBL" id="JACHJR010000001">
    <property type="protein sequence ID" value="MBB4951593.1"/>
    <property type="molecule type" value="Genomic_DNA"/>
</dbReference>
<keyword evidence="2" id="KW-1185">Reference proteome</keyword>
<evidence type="ECO:0000313" key="1">
    <source>
        <dbReference type="EMBL" id="MBB4951593.1"/>
    </source>
</evidence>
<proteinExistence type="predicted"/>
<reference evidence="1 2" key="1">
    <citation type="submission" date="2020-08" db="EMBL/GenBank/DDBJ databases">
        <title>Sequencing the genomes of 1000 actinobacteria strains.</title>
        <authorList>
            <person name="Klenk H.-P."/>
        </authorList>
    </citation>
    <scope>NUCLEOTIDE SEQUENCE [LARGE SCALE GENOMIC DNA]</scope>
    <source>
        <strain evidence="1 2">DSM 44786</strain>
    </source>
</reference>
<dbReference type="RefSeq" id="WP_184923659.1">
    <property type="nucleotide sequence ID" value="NZ_JACHJR010000001.1"/>
</dbReference>
<gene>
    <name evidence="1" type="ORF">F4556_007128</name>
</gene>
<protein>
    <submittedName>
        <fullName evidence="1">Uncharacterized protein</fullName>
    </submittedName>
</protein>
<dbReference type="InterPro" id="IPR008949">
    <property type="entry name" value="Isoprenoid_synthase_dom_sf"/>
</dbReference>
<organism evidence="1 2">
    <name type="scientific">Kitasatospora gansuensis</name>
    <dbReference type="NCBI Taxonomy" id="258050"/>
    <lineage>
        <taxon>Bacteria</taxon>
        <taxon>Bacillati</taxon>
        <taxon>Actinomycetota</taxon>
        <taxon>Actinomycetes</taxon>
        <taxon>Kitasatosporales</taxon>
        <taxon>Streptomycetaceae</taxon>
        <taxon>Kitasatospora</taxon>
    </lineage>
</organism>
<dbReference type="Proteomes" id="UP000573327">
    <property type="component" value="Unassembled WGS sequence"/>
</dbReference>
<dbReference type="AlphaFoldDB" id="A0A7W7SKJ9"/>
<comment type="caution">
    <text evidence="1">The sequence shown here is derived from an EMBL/GenBank/DDBJ whole genome shotgun (WGS) entry which is preliminary data.</text>
</comment>